<feature type="domain" description="Bacteriophage T7 tail fibre protein-like N-terminal" evidence="4">
    <location>
        <begin position="5"/>
        <end position="111"/>
    </location>
</feature>
<dbReference type="KEGG" id="vg:54987099"/>
<reference evidence="5 6" key="1">
    <citation type="submission" date="2017-11" db="EMBL/GenBank/DDBJ databases">
        <authorList>
            <person name="Han C.G."/>
        </authorList>
    </citation>
    <scope>NUCLEOTIDE SEQUENCE [LARGE SCALE GENOMIC DNA]</scope>
</reference>
<dbReference type="RefSeq" id="YP_009796708.1">
    <property type="nucleotide sequence ID" value="NC_047903.1"/>
</dbReference>
<dbReference type="GO" id="GO:0098015">
    <property type="term" value="C:virus tail"/>
    <property type="evidence" value="ECO:0007669"/>
    <property type="project" value="UniProtKB-KW"/>
</dbReference>
<keyword evidence="6" id="KW-1185">Reference proteome</keyword>
<name>A0A2H5BMZ9_9CAUD</name>
<organism evidence="5 6">
    <name type="scientific">Vibrio phage VEN</name>
    <dbReference type="NCBI Taxonomy" id="2059879"/>
    <lineage>
        <taxon>Viruses</taxon>
        <taxon>Duplodnaviria</taxon>
        <taxon>Heunggongvirae</taxon>
        <taxon>Uroviricota</taxon>
        <taxon>Caudoviricetes</taxon>
        <taxon>Autographivirales</taxon>
        <taxon>Autosignataviridae</taxon>
        <taxon>Colwellvirinae</taxon>
        <taxon>Trungvirus</taxon>
        <taxon>Trungvirus VEN</taxon>
    </lineage>
</organism>
<accession>A0A2H5BMZ9</accession>
<evidence type="ECO:0000256" key="1">
    <source>
        <dbReference type="ARBA" id="ARBA00004328"/>
    </source>
</evidence>
<dbReference type="Pfam" id="PF03906">
    <property type="entry name" value="Phage_T7_tail"/>
    <property type="match status" value="1"/>
</dbReference>
<dbReference type="InterPro" id="IPR005604">
    <property type="entry name" value="Phage_T7_tail_fibre-like_N"/>
</dbReference>
<proteinExistence type="predicted"/>
<evidence type="ECO:0000313" key="5">
    <source>
        <dbReference type="EMBL" id="AUG87661.1"/>
    </source>
</evidence>
<keyword evidence="3" id="KW-0946">Virion</keyword>
<evidence type="ECO:0000256" key="3">
    <source>
        <dbReference type="ARBA" id="ARBA00022844"/>
    </source>
</evidence>
<sequence length="306" mass="33912">MSNLTFIVHLGDGSTQSFPIAAAGETLGYFRAEDIHGYVDGVEVPTFIEPTSPHLLLFVTAPPAGSEVLVRRIMPVEKPYADFERGNNFGPRQINNTFLQQLYLTQELLDGFLPDGYYLKQDMNAGGYRITNLGDAQEPEDAINKKVTDLITSRVEAIEDSMPVGSGSYIVPFYYEAIGGEVEVETFRPFTYCRLSINGINQVPNKAFSFLNGKIYFAESLEEGDVVYAELGSPDVMTILHPLTDARLIATEGQYQFTIQPATTLRVYLNGIRQSPIHSFTWVGTTLILAEPLTEGDVVDIEYMPA</sequence>
<comment type="subcellular location">
    <subcellularLocation>
        <location evidence="1">Virion</location>
    </subcellularLocation>
</comment>
<evidence type="ECO:0000259" key="4">
    <source>
        <dbReference type="Pfam" id="PF03906"/>
    </source>
</evidence>
<evidence type="ECO:0000313" key="6">
    <source>
        <dbReference type="Proteomes" id="UP000241061"/>
    </source>
</evidence>
<dbReference type="EMBL" id="MG545917">
    <property type="protein sequence ID" value="AUG87661.1"/>
    <property type="molecule type" value="Genomic_DNA"/>
</dbReference>
<keyword evidence="2" id="KW-1227">Viral tail protein</keyword>
<protein>
    <submittedName>
        <fullName evidence="5">Tail fibers protein</fullName>
    </submittedName>
</protein>
<dbReference type="GeneID" id="54987099"/>
<dbReference type="Proteomes" id="UP000241061">
    <property type="component" value="Segment"/>
</dbReference>
<evidence type="ECO:0000256" key="2">
    <source>
        <dbReference type="ARBA" id="ARBA00022732"/>
    </source>
</evidence>